<dbReference type="InterPro" id="IPR035537">
    <property type="entry name" value="DLG5_SH3"/>
</dbReference>
<accession>A0AAD9N4W4</accession>
<feature type="compositionally biased region" description="Basic and acidic residues" evidence="2">
    <location>
        <begin position="1271"/>
        <end position="1285"/>
    </location>
</feature>
<dbReference type="InterPro" id="IPR008145">
    <property type="entry name" value="GK/Ca_channel_bsu"/>
</dbReference>
<dbReference type="Gene3D" id="6.10.250.3110">
    <property type="match status" value="1"/>
</dbReference>
<feature type="compositionally biased region" description="Low complexity" evidence="2">
    <location>
        <begin position="1476"/>
        <end position="1492"/>
    </location>
</feature>
<sequence>MDRRMWQDHLILCSKLIVEHAKAFTSRVQDTAGSTGSTAPDETTPSGSSSTSGRSLYSRPQSLHEYDLKQDDISLVKAELKVISREPELLPDGQKQYRMMSRSPTDLSKSSLSKDLLPSLLPPVGHDYDRIKAECDRMNNELQSLEKKYDQAVKASNMYHQQYKVTKDKLDQVTSDIDAVKSENRSLVDDKTRLQSEVEQLTQLRVEDKTELDDLRRQQREAMSESGSFEGFSTIYDQAVNRYESLKLEYDGLRKQYTDTVASLNSTTNKSDRQQEENDRLRKQLEQLKQEKNSAHQDRKILQQHVTLAIQAANREKNDLMRELSNMKSERDGYRKKAGSLESQMIQISKDTSRLKKERDAAVHEYSLVMSERDSVHKEMEQLQDKLTSTQKKYEVSEKEKKSLKDELDSIQREVNAVLEQRDRTLKQLNELKDKYGERHLDPLDTEFMHLDRFMPERSSGRREQNQDSKEVDNLRKEVERLQAELRAVVFLLARGQLWVGILLTNDLAIGTPLMQRAHFTINITDVQQEKEDSKRRCDWAFTERDKIVRERESIRTLCDKLRHERDGAVSKLIEALRDTDELKKQKSDALKQLKEVKERYETLIEKEVRKGQLHNIGHNHSHDSAIDADLQEWETETLQLELGGISDKDLGIELVGGVEDPQYPDNAVFVAGIKQDSCAVGKLKINDQLIKVNSIDIANVEKSVVYQALNNNNGTVHVMVRRRRLVSTRSVVPIHISLADGELGAQLETGIFVSRIIPGSACAREGNLAVGDRIISVNGHSVENMTPDDVCRFALSNVDHVIFNIIKYSFTPNSSVMLSSSPSSGHNLTESSPDGLSLSPRSPQLHHCSWTAPSPDSGNKANLSLKCSGSQTDSLDSPQPSLRSGWSDQDKLSHRQYGLNRTTEFELGGKKDSSRDMCYPNTGVDYGQSHHVEGLRHRDHQLHRLHDSDQRQRSREMQDSRRSRELMNQRSFDRLDQDQRPTGKSQDRGDGEKKTFLDKALNHFQKKSHNVDRKIRDNRCKSGHPFFNIGSGHTTEEQVIEELNAMINQYESPVSAGVSKTKDKPQGKKYQQENGGTWPKCRGNLDHTNPLWMPASTRKERPPVPDVFQENSHSQSSYQHQDSKLPPMPPERNDSFKRSASIKHSPQNSDSSKYTHYSISSPSKSNHQTTYFTSPGKSAGHLSSQSSALEEKKVSGHLENSWNSASPQEYSKDSSSVLYSPHSSANSSTQDSLDYSVKSANNQQDISRYVRKPNRPTSAPNQSRSAKMKARAEERRRELQENHGHRSHSRSKQLQEIAEMLSHDAQISAPQDYVPQKPKSLDIQPMYSPRPLPHSGHNITPNSAVSPSGYLSSKQSQHLSSSGSGPISPRDQTVGFSGQLKSPISYPSSVPAPTQILRSTNVFHVANSQMVTSPGSGSTHPSTPSPMSSQPLGPRYGSPTGHYMRGSGSSILNSSIPEVESENMGVYHVGRDRFSTPSPSLSQQSSSFDQSATVSDEFPYENLHQRPLQGRHSHHVPSMEGNSTFPNRRAGNHPERFRIPSNQSMVSSHRSATSSVERVSGHSSPVSPSYIPGISDYLHLPPGTSHSLPKTAADTKHKSRPHLGETRNIKFEKSIEPLGIQIESGSLGGIFVSSVSDNSLANKAGINVGDQLLEVCGINMRNATKDLAARVLQQCGGSINMLVQYNPNKYQEETDGSSGRCSESSTANTPEISCDHKVNPHRVSDETLTSDTVSPHTHSPTSISPIHSVKPTDSYPPMEPRFVMLKKAHPHDSLGVTLVGGNAVGIFVRSVQPNSVSGGHKGLRYGDQILEYNGMNFRSVTHEQAAVEIAKPADTVSILAQYNVQRLNKILDQPGDAFYIRALFDHQAESEDQLGFNRNDILFVDNTLYNGMLGVWRAWIVDDSGNKLQCGTIPSKSRLEDEISLRRSQSEVGEDELSKSSRRGSASARRSFFRKKKHQRSNSRDSRELNSFSDASINSDSVPFLDDSSLMSYERVERLDSKVCRPVLILAPLAEPLINKLTSESPDKYCRCEPDIIKATISSLETGQNDGLFVDFKPRSDGQFECITVQSVRDIISKNRHCLLSVQPDAIEHLHKVSIYPIVLFIKHKASKEIREVKDTRFLPEKLSNKSVKELFETFQKYEQKYKRLFSETLSGGNLAYMCRVIKSSIDQQQQKTLWVPSGSL</sequence>
<dbReference type="GO" id="GO:0035331">
    <property type="term" value="P:negative regulation of hippo signaling"/>
    <property type="evidence" value="ECO:0007669"/>
    <property type="project" value="TreeGrafter"/>
</dbReference>
<dbReference type="Proteomes" id="UP001208570">
    <property type="component" value="Unassembled WGS sequence"/>
</dbReference>
<feature type="compositionally biased region" description="Basic and acidic residues" evidence="2">
    <location>
        <begin position="904"/>
        <end position="916"/>
    </location>
</feature>
<feature type="region of interest" description="Disordered" evidence="2">
    <location>
        <begin position="942"/>
        <end position="993"/>
    </location>
</feature>
<feature type="compositionally biased region" description="Polar residues" evidence="2">
    <location>
        <begin position="1143"/>
        <end position="1189"/>
    </location>
</feature>
<dbReference type="SUPFAM" id="SSF50044">
    <property type="entry name" value="SH3-domain"/>
    <property type="match status" value="1"/>
</dbReference>
<feature type="compositionally biased region" description="Polar residues" evidence="2">
    <location>
        <begin position="1338"/>
        <end position="1351"/>
    </location>
</feature>
<dbReference type="Gene3D" id="2.30.42.10">
    <property type="match status" value="4"/>
</dbReference>
<dbReference type="InterPro" id="IPR001478">
    <property type="entry name" value="PDZ"/>
</dbReference>
<feature type="compositionally biased region" description="Polar residues" evidence="2">
    <location>
        <begin position="29"/>
        <end position="43"/>
    </location>
</feature>
<dbReference type="Gene3D" id="2.30.30.40">
    <property type="entry name" value="SH3 Domains"/>
    <property type="match status" value="1"/>
</dbReference>
<feature type="region of interest" description="Disordered" evidence="2">
    <location>
        <begin position="1472"/>
        <end position="1494"/>
    </location>
</feature>
<feature type="domain" description="PDZ" evidence="4">
    <location>
        <begin position="742"/>
        <end position="810"/>
    </location>
</feature>
<comment type="caution">
    <text evidence="5">The sequence shown here is derived from an EMBL/GenBank/DDBJ whole genome shotgun (WGS) entry which is preliminary data.</text>
</comment>
<feature type="compositionally biased region" description="Polar residues" evidence="2">
    <location>
        <begin position="1371"/>
        <end position="1381"/>
    </location>
</feature>
<name>A0AAD9N4W4_9ANNE</name>
<feature type="region of interest" description="Disordered" evidence="2">
    <location>
        <begin position="1314"/>
        <end position="1381"/>
    </location>
</feature>
<reference evidence="5" key="1">
    <citation type="journal article" date="2023" name="Mol. Biol. Evol.">
        <title>Third-Generation Sequencing Reveals the Adaptive Role of the Epigenome in Three Deep-Sea Polychaetes.</title>
        <authorList>
            <person name="Perez M."/>
            <person name="Aroh O."/>
            <person name="Sun Y."/>
            <person name="Lan Y."/>
            <person name="Juniper S.K."/>
            <person name="Young C.R."/>
            <person name="Angers B."/>
            <person name="Qian P.Y."/>
        </authorList>
    </citation>
    <scope>NUCLEOTIDE SEQUENCE</scope>
    <source>
        <strain evidence="5">P08H-3</strain>
    </source>
</reference>
<feature type="compositionally biased region" description="Basic and acidic residues" evidence="2">
    <location>
        <begin position="1714"/>
        <end position="1726"/>
    </location>
</feature>
<feature type="coiled-coil region" evidence="1">
    <location>
        <begin position="465"/>
        <end position="492"/>
    </location>
</feature>
<dbReference type="GO" id="GO:0005886">
    <property type="term" value="C:plasma membrane"/>
    <property type="evidence" value="ECO:0007669"/>
    <property type="project" value="TreeGrafter"/>
</dbReference>
<dbReference type="PROSITE" id="PS50052">
    <property type="entry name" value="GUANYLATE_KINASE_2"/>
    <property type="match status" value="1"/>
</dbReference>
<feature type="region of interest" description="Disordered" evidence="2">
    <location>
        <begin position="1055"/>
        <end position="1293"/>
    </location>
</feature>
<feature type="domain" description="Guanylate kinase-like" evidence="3">
    <location>
        <begin position="2023"/>
        <end position="2172"/>
    </location>
</feature>
<feature type="domain" description="PDZ" evidence="4">
    <location>
        <begin position="1763"/>
        <end position="1845"/>
    </location>
</feature>
<dbReference type="SMART" id="SM00228">
    <property type="entry name" value="PDZ"/>
    <property type="match status" value="4"/>
</dbReference>
<dbReference type="SUPFAM" id="SSF50156">
    <property type="entry name" value="PDZ domain-like"/>
    <property type="match status" value="4"/>
</dbReference>
<feature type="compositionally biased region" description="Polar residues" evidence="2">
    <location>
        <begin position="1256"/>
        <end position="1266"/>
    </location>
</feature>
<proteinExistence type="predicted"/>
<feature type="coiled-coil region" evidence="1">
    <location>
        <begin position="580"/>
        <end position="611"/>
    </location>
</feature>
<dbReference type="CDD" id="cd06767">
    <property type="entry name" value="PDZ3_DLG5-like"/>
    <property type="match status" value="1"/>
</dbReference>
<feature type="compositionally biased region" description="Polar residues" evidence="2">
    <location>
        <begin position="1199"/>
        <end position="1247"/>
    </location>
</feature>
<feature type="region of interest" description="Disordered" evidence="2">
    <location>
        <begin position="820"/>
        <end position="926"/>
    </location>
</feature>
<dbReference type="PROSITE" id="PS50106">
    <property type="entry name" value="PDZ"/>
    <property type="match status" value="4"/>
</dbReference>
<dbReference type="InterPro" id="IPR036034">
    <property type="entry name" value="PDZ_sf"/>
</dbReference>
<feature type="region of interest" description="Disordered" evidence="2">
    <location>
        <begin position="1931"/>
        <end position="1970"/>
    </location>
</feature>
<feature type="domain" description="PDZ" evidence="4">
    <location>
        <begin position="640"/>
        <end position="725"/>
    </location>
</feature>
<dbReference type="Pfam" id="PF00595">
    <property type="entry name" value="PDZ"/>
    <property type="match status" value="4"/>
</dbReference>
<dbReference type="Gene3D" id="3.40.50.300">
    <property type="entry name" value="P-loop containing nucleotide triphosphate hydrolases"/>
    <property type="match status" value="1"/>
</dbReference>
<dbReference type="SUPFAM" id="SSF52540">
    <property type="entry name" value="P-loop containing nucleoside triphosphate hydrolases"/>
    <property type="match status" value="1"/>
</dbReference>
<dbReference type="PANTHER" id="PTHR46360">
    <property type="entry name" value="DISKS LARGE HOMOLOG 5"/>
    <property type="match status" value="1"/>
</dbReference>
<evidence type="ECO:0000313" key="6">
    <source>
        <dbReference type="Proteomes" id="UP001208570"/>
    </source>
</evidence>
<keyword evidence="1" id="KW-0175">Coiled coil</keyword>
<dbReference type="PANTHER" id="PTHR46360:SF1">
    <property type="entry name" value="DISKS LARGE HOMOLOG 5"/>
    <property type="match status" value="1"/>
</dbReference>
<dbReference type="InterPro" id="IPR036028">
    <property type="entry name" value="SH3-like_dom_sf"/>
</dbReference>
<gene>
    <name evidence="5" type="ORF">LSH36_269g03052</name>
</gene>
<evidence type="ECO:0000256" key="2">
    <source>
        <dbReference type="SAM" id="MobiDB-lite"/>
    </source>
</evidence>
<feature type="region of interest" description="Disordered" evidence="2">
    <location>
        <begin position="1410"/>
        <end position="1454"/>
    </location>
</feature>
<dbReference type="SMART" id="SM00072">
    <property type="entry name" value="GuKc"/>
    <property type="match status" value="1"/>
</dbReference>
<dbReference type="InterPro" id="IPR027417">
    <property type="entry name" value="P-loop_NTPase"/>
</dbReference>
<feature type="compositionally biased region" description="Low complexity" evidence="2">
    <location>
        <begin position="44"/>
        <end position="59"/>
    </location>
</feature>
<feature type="domain" description="PDZ" evidence="4">
    <location>
        <begin position="1609"/>
        <end position="1688"/>
    </location>
</feature>
<evidence type="ECO:0000256" key="1">
    <source>
        <dbReference type="SAM" id="Coils"/>
    </source>
</evidence>
<evidence type="ECO:0000313" key="5">
    <source>
        <dbReference type="EMBL" id="KAK2154389.1"/>
    </source>
</evidence>
<organism evidence="5 6">
    <name type="scientific">Paralvinella palmiformis</name>
    <dbReference type="NCBI Taxonomy" id="53620"/>
    <lineage>
        <taxon>Eukaryota</taxon>
        <taxon>Metazoa</taxon>
        <taxon>Spiralia</taxon>
        <taxon>Lophotrochozoa</taxon>
        <taxon>Annelida</taxon>
        <taxon>Polychaeta</taxon>
        <taxon>Sedentaria</taxon>
        <taxon>Canalipalpata</taxon>
        <taxon>Terebellida</taxon>
        <taxon>Terebelliformia</taxon>
        <taxon>Alvinellidae</taxon>
        <taxon>Paralvinella</taxon>
    </lineage>
</organism>
<dbReference type="EMBL" id="JAODUP010000269">
    <property type="protein sequence ID" value="KAK2154389.1"/>
    <property type="molecule type" value="Genomic_DNA"/>
</dbReference>
<feature type="region of interest" description="Disordered" evidence="2">
    <location>
        <begin position="1691"/>
        <end position="1754"/>
    </location>
</feature>
<feature type="compositionally biased region" description="Low complexity" evidence="2">
    <location>
        <begin position="1413"/>
        <end position="1432"/>
    </location>
</feature>
<evidence type="ECO:0008006" key="7">
    <source>
        <dbReference type="Google" id="ProtNLM"/>
    </source>
</evidence>
<keyword evidence="6" id="KW-1185">Reference proteome</keyword>
<feature type="compositionally biased region" description="Polar residues" evidence="2">
    <location>
        <begin position="826"/>
        <end position="843"/>
    </location>
</feature>
<feature type="compositionally biased region" description="Basic residues" evidence="2">
    <location>
        <begin position="1952"/>
        <end position="1962"/>
    </location>
</feature>
<feature type="coiled-coil region" evidence="1">
    <location>
        <begin position="373"/>
        <end position="435"/>
    </location>
</feature>
<protein>
    <recommendedName>
        <fullName evidence="7">Disks large homolog 5</fullName>
    </recommendedName>
</protein>
<dbReference type="InterPro" id="IPR053004">
    <property type="entry name" value="MAGUK_Signaling_Regulators"/>
</dbReference>
<feature type="compositionally biased region" description="Polar residues" evidence="2">
    <location>
        <begin position="852"/>
        <end position="888"/>
    </location>
</feature>
<feature type="coiled-coil region" evidence="1">
    <location>
        <begin position="128"/>
        <end position="344"/>
    </location>
</feature>
<dbReference type="Pfam" id="PF00625">
    <property type="entry name" value="Guanylate_kin"/>
    <property type="match status" value="1"/>
</dbReference>
<evidence type="ECO:0000259" key="4">
    <source>
        <dbReference type="PROSITE" id="PS50106"/>
    </source>
</evidence>
<feature type="compositionally biased region" description="Low complexity" evidence="2">
    <location>
        <begin position="1733"/>
        <end position="1750"/>
    </location>
</feature>
<feature type="compositionally biased region" description="Low complexity" evidence="2">
    <location>
        <begin position="1352"/>
        <end position="1370"/>
    </location>
</feature>
<dbReference type="CDD" id="cd11860">
    <property type="entry name" value="SH3_DLG5"/>
    <property type="match status" value="1"/>
</dbReference>
<evidence type="ECO:0000259" key="3">
    <source>
        <dbReference type="PROSITE" id="PS50052"/>
    </source>
</evidence>
<feature type="compositionally biased region" description="Polar residues" evidence="2">
    <location>
        <begin position="1697"/>
        <end position="1712"/>
    </location>
</feature>
<dbReference type="InterPro" id="IPR008144">
    <property type="entry name" value="Guanylate_kin-like_dom"/>
</dbReference>
<feature type="region of interest" description="Disordered" evidence="2">
    <location>
        <begin position="29"/>
        <end position="59"/>
    </location>
</feature>
<feature type="region of interest" description="Disordered" evidence="2">
    <location>
        <begin position="1508"/>
        <end position="1546"/>
    </location>
</feature>